<comment type="subcellular location">
    <subcellularLocation>
        <location evidence="1">Secreted</location>
    </subcellularLocation>
</comment>
<reference evidence="4 5" key="1">
    <citation type="submission" date="2016-10" db="EMBL/GenBank/DDBJ databases">
        <authorList>
            <person name="de Groot N.N."/>
        </authorList>
    </citation>
    <scope>NUCLEOTIDE SEQUENCE [LARGE SCALE GENOMIC DNA]</scope>
    <source>
        <strain evidence="4 5">Z108</strain>
    </source>
</reference>
<proteinExistence type="predicted"/>
<accession>A0A1I3HVK4</accession>
<dbReference type="Pfam" id="PF01522">
    <property type="entry name" value="Polysacc_deac_1"/>
    <property type="match status" value="1"/>
</dbReference>
<dbReference type="GO" id="GO:0005576">
    <property type="term" value="C:extracellular region"/>
    <property type="evidence" value="ECO:0007669"/>
    <property type="project" value="UniProtKB-SubCell"/>
</dbReference>
<dbReference type="PROSITE" id="PS51677">
    <property type="entry name" value="NODB"/>
    <property type="match status" value="1"/>
</dbReference>
<dbReference type="GO" id="GO:0016810">
    <property type="term" value="F:hydrolase activity, acting on carbon-nitrogen (but not peptide) bonds"/>
    <property type="evidence" value="ECO:0007669"/>
    <property type="project" value="InterPro"/>
</dbReference>
<dbReference type="CDD" id="cd10918">
    <property type="entry name" value="CE4_NodB_like_5s_6s"/>
    <property type="match status" value="1"/>
</dbReference>
<protein>
    <submittedName>
        <fullName evidence="4">Polysaccharide deacetylase</fullName>
    </submittedName>
</protein>
<dbReference type="Gene3D" id="3.20.20.370">
    <property type="entry name" value="Glycoside hydrolase/deacetylase"/>
    <property type="match status" value="1"/>
</dbReference>
<evidence type="ECO:0000256" key="2">
    <source>
        <dbReference type="ARBA" id="ARBA00022729"/>
    </source>
</evidence>
<dbReference type="InterPro" id="IPR002509">
    <property type="entry name" value="NODB_dom"/>
</dbReference>
<gene>
    <name evidence="4" type="ORF">SAMN04487861_13428</name>
</gene>
<organism evidence="4 5">
    <name type="scientific">Selenomonas ruminantium</name>
    <dbReference type="NCBI Taxonomy" id="971"/>
    <lineage>
        <taxon>Bacteria</taxon>
        <taxon>Bacillati</taxon>
        <taxon>Bacillota</taxon>
        <taxon>Negativicutes</taxon>
        <taxon>Selenomonadales</taxon>
        <taxon>Selenomonadaceae</taxon>
        <taxon>Selenomonas</taxon>
    </lineage>
</organism>
<dbReference type="SUPFAM" id="SSF88713">
    <property type="entry name" value="Glycoside hydrolase/deacetylase"/>
    <property type="match status" value="1"/>
</dbReference>
<dbReference type="AlphaFoldDB" id="A0A1I3HVK4"/>
<dbReference type="EMBL" id="FOQK01000034">
    <property type="protein sequence ID" value="SFI39754.1"/>
    <property type="molecule type" value="Genomic_DNA"/>
</dbReference>
<dbReference type="InterPro" id="IPR051398">
    <property type="entry name" value="Polysacch_Deacetylase"/>
</dbReference>
<dbReference type="RefSeq" id="WP_075445715.1">
    <property type="nucleotide sequence ID" value="NZ_FOQK01000034.1"/>
</dbReference>
<sequence>MKYFKRILLVAGALLLAFAGWLALTPMPDGVPVLEYHMVNDADNGEGWAYNVPPEEFRQQLDYLQQQGYTTITMLEFMKAKKGKLELPDKPIILTFDDGYEDNYTTMLPMLEERGMKAVVYMVTNDIGRPNYLSWDQLRDMQDRGIEIGSHTANHQPLTHLDPEKQAEEMRLSKLLMEWNGIRTVFSFSYPNGAYTDAMPGMLAENEYLTAVTGDAGLNTFATNPYLLQRVNIPHPRFGLTEFKLRLWKAAVMTKLGVKQH</sequence>
<dbReference type="PANTHER" id="PTHR34216">
    <property type="match status" value="1"/>
</dbReference>
<dbReference type="PANTHER" id="PTHR34216:SF3">
    <property type="entry name" value="POLY-BETA-1,6-N-ACETYL-D-GLUCOSAMINE N-DEACETYLASE"/>
    <property type="match status" value="1"/>
</dbReference>
<evidence type="ECO:0000256" key="1">
    <source>
        <dbReference type="ARBA" id="ARBA00004613"/>
    </source>
</evidence>
<evidence type="ECO:0000313" key="4">
    <source>
        <dbReference type="EMBL" id="SFI39754.1"/>
    </source>
</evidence>
<feature type="domain" description="NodB homology" evidence="3">
    <location>
        <begin position="90"/>
        <end position="261"/>
    </location>
</feature>
<name>A0A1I3HVK4_SELRU</name>
<dbReference type="Proteomes" id="UP000183639">
    <property type="component" value="Unassembled WGS sequence"/>
</dbReference>
<evidence type="ECO:0000313" key="5">
    <source>
        <dbReference type="Proteomes" id="UP000183639"/>
    </source>
</evidence>
<dbReference type="GO" id="GO:0005975">
    <property type="term" value="P:carbohydrate metabolic process"/>
    <property type="evidence" value="ECO:0007669"/>
    <property type="project" value="InterPro"/>
</dbReference>
<dbReference type="InterPro" id="IPR011330">
    <property type="entry name" value="Glyco_hydro/deAcase_b/a-brl"/>
</dbReference>
<evidence type="ECO:0000259" key="3">
    <source>
        <dbReference type="PROSITE" id="PS51677"/>
    </source>
</evidence>
<keyword evidence="2" id="KW-0732">Signal</keyword>